<protein>
    <submittedName>
        <fullName evidence="1">Uncharacterized protein</fullName>
    </submittedName>
</protein>
<reference evidence="1 2" key="1">
    <citation type="submission" date="2024-07" db="EMBL/GenBank/DDBJ databases">
        <title>Section-level genome sequencing and comparative genomics of Aspergillus sections Usti and Cavernicolus.</title>
        <authorList>
            <consortium name="Lawrence Berkeley National Laboratory"/>
            <person name="Nybo J.L."/>
            <person name="Vesth T.C."/>
            <person name="Theobald S."/>
            <person name="Frisvad J.C."/>
            <person name="Larsen T.O."/>
            <person name="Kjaerboelling I."/>
            <person name="Rothschild-Mancinelli K."/>
            <person name="Lyhne E.K."/>
            <person name="Kogle M.E."/>
            <person name="Barry K."/>
            <person name="Clum A."/>
            <person name="Na H."/>
            <person name="Ledsgaard L."/>
            <person name="Lin J."/>
            <person name="Lipzen A."/>
            <person name="Kuo A."/>
            <person name="Riley R."/>
            <person name="Mondo S."/>
            <person name="Labutti K."/>
            <person name="Haridas S."/>
            <person name="Pangalinan J."/>
            <person name="Salamov A.A."/>
            <person name="Simmons B.A."/>
            <person name="Magnuson J.K."/>
            <person name="Chen J."/>
            <person name="Drula E."/>
            <person name="Henrissat B."/>
            <person name="Wiebenga A."/>
            <person name="Lubbers R.J."/>
            <person name="Gomes A.C."/>
            <person name="Macurrencykelacurrency M.R."/>
            <person name="Stajich J."/>
            <person name="Grigoriev I.V."/>
            <person name="Mortensen U.H."/>
            <person name="De Vries R.P."/>
            <person name="Baker S.E."/>
            <person name="Andersen M.R."/>
        </authorList>
    </citation>
    <scope>NUCLEOTIDE SEQUENCE [LARGE SCALE GENOMIC DNA]</scope>
    <source>
        <strain evidence="1 2">CBS 449.75</strain>
    </source>
</reference>
<organism evidence="1 2">
    <name type="scientific">Aspergillus lucknowensis</name>
    <dbReference type="NCBI Taxonomy" id="176173"/>
    <lineage>
        <taxon>Eukaryota</taxon>
        <taxon>Fungi</taxon>
        <taxon>Dikarya</taxon>
        <taxon>Ascomycota</taxon>
        <taxon>Pezizomycotina</taxon>
        <taxon>Eurotiomycetes</taxon>
        <taxon>Eurotiomycetidae</taxon>
        <taxon>Eurotiales</taxon>
        <taxon>Aspergillaceae</taxon>
        <taxon>Aspergillus</taxon>
        <taxon>Aspergillus subgen. Nidulantes</taxon>
    </lineage>
</organism>
<proteinExistence type="predicted"/>
<accession>A0ABR4LS12</accession>
<dbReference type="GeneID" id="98148000"/>
<dbReference type="EMBL" id="JBFXLQ010000019">
    <property type="protein sequence ID" value="KAL2867333.1"/>
    <property type="molecule type" value="Genomic_DNA"/>
</dbReference>
<keyword evidence="2" id="KW-1185">Reference proteome</keyword>
<dbReference type="RefSeq" id="XP_070886312.1">
    <property type="nucleotide sequence ID" value="XM_071032928.1"/>
</dbReference>
<evidence type="ECO:0000313" key="2">
    <source>
        <dbReference type="Proteomes" id="UP001610432"/>
    </source>
</evidence>
<evidence type="ECO:0000313" key="1">
    <source>
        <dbReference type="EMBL" id="KAL2867333.1"/>
    </source>
</evidence>
<gene>
    <name evidence="1" type="ORF">BJX67DRAFT_381047</name>
</gene>
<dbReference type="Proteomes" id="UP001610432">
    <property type="component" value="Unassembled WGS sequence"/>
</dbReference>
<name>A0ABR4LS12_9EURO</name>
<comment type="caution">
    <text evidence="1">The sequence shown here is derived from an EMBL/GenBank/DDBJ whole genome shotgun (WGS) entry which is preliminary data.</text>
</comment>
<sequence length="370" mass="42299">MTTQHRFKCSSGSLTTADYLEIAVIKDELPDDPQTLDDYGFSRCRSWNQKSHLLGLYKGLLINLEVEVKAIDHWRREGTLVSNIIREFKRVPDKSRGAYFPWFLKHTHLVDNKMPVQENQEHLVVLEWIEKAKAYLSPEDRVRDIKDIQPVARRDIFIAFAALLHSALPHPGWVSDGLDMWYSLGFCVCRSEREENQLGGLYNKLIGGNKYFVDYHRSLGSEYHGPPPTPTCSFEEFWTAYSSGRMAQLMDKYGLKEDRSAFKHLDTFLSVPPTSPRPSVWRLQHLLAVQDINKGTHPKLCQAARDYGVSDSTDARRKISLTGLYRQVLQRDPMELHHARVRGEALSYATSVVQTVDPGVASILQSLPTQ</sequence>